<dbReference type="SUPFAM" id="SSF102114">
    <property type="entry name" value="Radical SAM enzymes"/>
    <property type="match status" value="1"/>
</dbReference>
<protein>
    <submittedName>
        <fullName evidence="7">Anaerobic ribonucleoside-triphosphate reductase activating protein</fullName>
    </submittedName>
</protein>
<dbReference type="RefSeq" id="WP_152299485.1">
    <property type="nucleotide sequence ID" value="NZ_CP041166.1"/>
</dbReference>
<keyword evidence="3" id="KW-0479">Metal-binding</keyword>
<dbReference type="GO" id="GO:0051536">
    <property type="term" value="F:iron-sulfur cluster binding"/>
    <property type="evidence" value="ECO:0007669"/>
    <property type="project" value="UniProtKB-KW"/>
</dbReference>
<dbReference type="SFLD" id="SFLDS00029">
    <property type="entry name" value="Radical_SAM"/>
    <property type="match status" value="1"/>
</dbReference>
<dbReference type="KEGG" id="suln:FJR47_05705"/>
<dbReference type="AlphaFoldDB" id="A0AAJ4A3Y2"/>
<dbReference type="SFLD" id="SFLDG01094">
    <property type="entry name" value="Uncharacterised_Radical_SAM_Su"/>
    <property type="match status" value="1"/>
</dbReference>
<dbReference type="NCBIfam" id="TIGR02495">
    <property type="entry name" value="NrdG2"/>
    <property type="match status" value="1"/>
</dbReference>
<evidence type="ECO:0000256" key="1">
    <source>
        <dbReference type="ARBA" id="ARBA00001966"/>
    </source>
</evidence>
<keyword evidence="5" id="KW-0411">Iron-sulfur</keyword>
<evidence type="ECO:0000256" key="2">
    <source>
        <dbReference type="ARBA" id="ARBA00022691"/>
    </source>
</evidence>
<evidence type="ECO:0000256" key="4">
    <source>
        <dbReference type="ARBA" id="ARBA00023004"/>
    </source>
</evidence>
<name>A0AAJ4A3Y2_9BACT</name>
<keyword evidence="8" id="KW-1185">Reference proteome</keyword>
<organism evidence="7 8">
    <name type="scientific">Sulfurimonas xiamenensis</name>
    <dbReference type="NCBI Taxonomy" id="2590021"/>
    <lineage>
        <taxon>Bacteria</taxon>
        <taxon>Pseudomonadati</taxon>
        <taxon>Campylobacterota</taxon>
        <taxon>Epsilonproteobacteria</taxon>
        <taxon>Campylobacterales</taxon>
        <taxon>Sulfurimonadaceae</taxon>
        <taxon>Sulfurimonas</taxon>
    </lineage>
</organism>
<evidence type="ECO:0000313" key="8">
    <source>
        <dbReference type="Proteomes" id="UP000326061"/>
    </source>
</evidence>
<keyword evidence="4" id="KW-0408">Iron</keyword>
<dbReference type="GO" id="GO:0046872">
    <property type="term" value="F:metal ion binding"/>
    <property type="evidence" value="ECO:0007669"/>
    <property type="project" value="UniProtKB-KW"/>
</dbReference>
<dbReference type="CDD" id="cd01335">
    <property type="entry name" value="Radical_SAM"/>
    <property type="match status" value="1"/>
</dbReference>
<reference evidence="8" key="1">
    <citation type="submission" date="2019-06" db="EMBL/GenBank/DDBJ databases">
        <title>Sulfurimonas gotlandica sp. nov., a chemoautotrophic and psychrotolerant epsilonproteobacterium isolated from a pelagic redoxcline, and an emended description of the genus Sulfurimonas.</title>
        <authorList>
            <person name="Wang S."/>
            <person name="Jiang L."/>
            <person name="Shao Z."/>
        </authorList>
    </citation>
    <scope>NUCLEOTIDE SEQUENCE [LARGE SCALE GENOMIC DNA]</scope>
    <source>
        <strain evidence="8">1-1N</strain>
    </source>
</reference>
<evidence type="ECO:0000256" key="5">
    <source>
        <dbReference type="ARBA" id="ARBA00023014"/>
    </source>
</evidence>
<accession>A0AAJ4A3Y2</accession>
<dbReference type="GO" id="GO:0003824">
    <property type="term" value="F:catalytic activity"/>
    <property type="evidence" value="ECO:0007669"/>
    <property type="project" value="InterPro"/>
</dbReference>
<dbReference type="PANTHER" id="PTHR11228:SF27">
    <property type="entry name" value="GLYCYL-RADICAL ENZYME ACTIVATING ENZYME MJ1227-RELATED"/>
    <property type="match status" value="1"/>
</dbReference>
<dbReference type="Proteomes" id="UP000326061">
    <property type="component" value="Chromosome"/>
</dbReference>
<dbReference type="InterPro" id="IPR012840">
    <property type="entry name" value="NrdG2"/>
</dbReference>
<evidence type="ECO:0000313" key="7">
    <source>
        <dbReference type="EMBL" id="QFR43422.1"/>
    </source>
</evidence>
<dbReference type="PANTHER" id="PTHR11228">
    <property type="entry name" value="RADICAL SAM DOMAIN PROTEIN"/>
    <property type="match status" value="1"/>
</dbReference>
<proteinExistence type="predicted"/>
<sequence length="233" mass="26903">MSTNRENNSLSAKVIYDLTSFTHLDYPDHLSCIVWFSGCNMRCDYCYNKDIVFAKNGKYSYENILDFLKTRVGLLEAVVLSGGEATTHDLIPFCRKIKQLGFKIKLDTNGTNFLIVKELVALNLLDYVALDYKAPETKFTQITHSNRYDEFSKTLDFLIKSKLPFEARTTIHNDLLNTDDINKIIDDLKKRGYKNSYFIQEFLDTGSNIGNLQTPKSKFDRSLLQNDINIVYR</sequence>
<gene>
    <name evidence="7" type="ORF">FJR47_05705</name>
</gene>
<dbReference type="Pfam" id="PF04055">
    <property type="entry name" value="Radical_SAM"/>
    <property type="match status" value="1"/>
</dbReference>
<evidence type="ECO:0000256" key="3">
    <source>
        <dbReference type="ARBA" id="ARBA00022723"/>
    </source>
</evidence>
<dbReference type="Gene3D" id="3.20.20.70">
    <property type="entry name" value="Aldolase class I"/>
    <property type="match status" value="1"/>
</dbReference>
<comment type="cofactor">
    <cofactor evidence="1">
        <name>[4Fe-4S] cluster</name>
        <dbReference type="ChEBI" id="CHEBI:49883"/>
    </cofactor>
</comment>
<dbReference type="SFLD" id="SFLDG01067">
    <property type="entry name" value="SPASM/twitch_domain_containing"/>
    <property type="match status" value="1"/>
</dbReference>
<dbReference type="PROSITE" id="PS51918">
    <property type="entry name" value="RADICAL_SAM"/>
    <property type="match status" value="1"/>
</dbReference>
<feature type="domain" description="Radical SAM core" evidence="6">
    <location>
        <begin position="24"/>
        <end position="233"/>
    </location>
</feature>
<dbReference type="InterPro" id="IPR050377">
    <property type="entry name" value="Radical_SAM_PqqE_MftC-like"/>
</dbReference>
<dbReference type="InterPro" id="IPR013785">
    <property type="entry name" value="Aldolase_TIM"/>
</dbReference>
<dbReference type="InterPro" id="IPR058240">
    <property type="entry name" value="rSAM_sf"/>
</dbReference>
<keyword evidence="2" id="KW-0949">S-adenosyl-L-methionine</keyword>
<evidence type="ECO:0000259" key="6">
    <source>
        <dbReference type="PROSITE" id="PS51918"/>
    </source>
</evidence>
<dbReference type="EMBL" id="CP041166">
    <property type="protein sequence ID" value="QFR43422.1"/>
    <property type="molecule type" value="Genomic_DNA"/>
</dbReference>
<dbReference type="InterPro" id="IPR007197">
    <property type="entry name" value="rSAM"/>
</dbReference>